<gene>
    <name evidence="2" type="ORF">H9831_00620</name>
</gene>
<comment type="caution">
    <text evidence="2">The sequence shown here is derived from an EMBL/GenBank/DDBJ whole genome shotgun (WGS) entry which is preliminary data.</text>
</comment>
<protein>
    <submittedName>
        <fullName evidence="2">Uncharacterized protein</fullName>
    </submittedName>
</protein>
<keyword evidence="1" id="KW-1133">Transmembrane helix</keyword>
<accession>A0A9D1YMK5</accession>
<evidence type="ECO:0000313" key="3">
    <source>
        <dbReference type="Proteomes" id="UP000824007"/>
    </source>
</evidence>
<reference evidence="2" key="1">
    <citation type="journal article" date="2021" name="PeerJ">
        <title>Extensive microbial diversity within the chicken gut microbiome revealed by metagenomics and culture.</title>
        <authorList>
            <person name="Gilroy R."/>
            <person name="Ravi A."/>
            <person name="Getino M."/>
            <person name="Pursley I."/>
            <person name="Horton D.L."/>
            <person name="Alikhan N.F."/>
            <person name="Baker D."/>
            <person name="Gharbi K."/>
            <person name="Hall N."/>
            <person name="Watson M."/>
            <person name="Adriaenssens E.M."/>
            <person name="Foster-Nyarko E."/>
            <person name="Jarju S."/>
            <person name="Secka A."/>
            <person name="Antonio M."/>
            <person name="Oren A."/>
            <person name="Chaudhuri R.R."/>
            <person name="La Ragione R."/>
            <person name="Hildebrand F."/>
            <person name="Pallen M.J."/>
        </authorList>
    </citation>
    <scope>NUCLEOTIDE SEQUENCE</scope>
    <source>
        <strain evidence="2">ChiSxjej3B15-24422</strain>
    </source>
</reference>
<evidence type="ECO:0000313" key="2">
    <source>
        <dbReference type="EMBL" id="HIY59179.1"/>
    </source>
</evidence>
<organism evidence="2 3">
    <name type="scientific">Candidatus Eisenbergiella pullistercoris</name>
    <dbReference type="NCBI Taxonomy" id="2838555"/>
    <lineage>
        <taxon>Bacteria</taxon>
        <taxon>Bacillati</taxon>
        <taxon>Bacillota</taxon>
        <taxon>Clostridia</taxon>
        <taxon>Lachnospirales</taxon>
        <taxon>Lachnospiraceae</taxon>
        <taxon>Eisenbergiella</taxon>
    </lineage>
</organism>
<dbReference type="Proteomes" id="UP000824007">
    <property type="component" value="Unassembled WGS sequence"/>
</dbReference>
<keyword evidence="1" id="KW-0812">Transmembrane</keyword>
<evidence type="ECO:0000256" key="1">
    <source>
        <dbReference type="SAM" id="Phobius"/>
    </source>
</evidence>
<dbReference type="EMBL" id="DXDD01000005">
    <property type="protein sequence ID" value="HIY59179.1"/>
    <property type="molecule type" value="Genomic_DNA"/>
</dbReference>
<name>A0A9D1YMK5_9FIRM</name>
<dbReference type="AlphaFoldDB" id="A0A9D1YMK5"/>
<feature type="transmembrane region" description="Helical" evidence="1">
    <location>
        <begin position="46"/>
        <end position="67"/>
    </location>
</feature>
<keyword evidence="1" id="KW-0472">Membrane</keyword>
<sequence length="98" mass="10545">MTTDYLLKGTQAAVVQTVYPEWENSASENGRPGILKSDAGKMDARIFTMAGSALNLIGLIAAAMIWYERQTAAATAAELILHARRNFPIASSSSEGRQ</sequence>
<proteinExistence type="predicted"/>
<reference evidence="2" key="2">
    <citation type="submission" date="2021-04" db="EMBL/GenBank/DDBJ databases">
        <authorList>
            <person name="Gilroy R."/>
        </authorList>
    </citation>
    <scope>NUCLEOTIDE SEQUENCE</scope>
    <source>
        <strain evidence="2">ChiSxjej3B15-24422</strain>
    </source>
</reference>